<reference evidence="1 2" key="1">
    <citation type="submission" date="2019-02" db="EMBL/GenBank/DDBJ databases">
        <title>Deep-cultivation of Planctomycetes and their phenomic and genomic characterization uncovers novel biology.</title>
        <authorList>
            <person name="Wiegand S."/>
            <person name="Jogler M."/>
            <person name="Boedeker C."/>
            <person name="Pinto D."/>
            <person name="Vollmers J."/>
            <person name="Rivas-Marin E."/>
            <person name="Kohn T."/>
            <person name="Peeters S.H."/>
            <person name="Heuer A."/>
            <person name="Rast P."/>
            <person name="Oberbeckmann S."/>
            <person name="Bunk B."/>
            <person name="Jeske O."/>
            <person name="Meyerdierks A."/>
            <person name="Storesund J.E."/>
            <person name="Kallscheuer N."/>
            <person name="Luecker S."/>
            <person name="Lage O.M."/>
            <person name="Pohl T."/>
            <person name="Merkel B.J."/>
            <person name="Hornburger P."/>
            <person name="Mueller R.-W."/>
            <person name="Bruemmer F."/>
            <person name="Labrenz M."/>
            <person name="Spormann A.M."/>
            <person name="Op den Camp H."/>
            <person name="Overmann J."/>
            <person name="Amann R."/>
            <person name="Jetten M.S.M."/>
            <person name="Mascher T."/>
            <person name="Medema M.H."/>
            <person name="Devos D.P."/>
            <person name="Kaster A.-K."/>
            <person name="Ovreas L."/>
            <person name="Rohde M."/>
            <person name="Galperin M.Y."/>
            <person name="Jogler C."/>
        </authorList>
    </citation>
    <scope>NUCLEOTIDE SEQUENCE [LARGE SCALE GENOMIC DNA]</scope>
    <source>
        <strain evidence="1 2">Pla163</strain>
    </source>
</reference>
<name>A0A518CY21_9BACT</name>
<evidence type="ECO:0000313" key="1">
    <source>
        <dbReference type="EMBL" id="QDU84129.1"/>
    </source>
</evidence>
<organism evidence="1 2">
    <name type="scientific">Rohdeia mirabilis</name>
    <dbReference type="NCBI Taxonomy" id="2528008"/>
    <lineage>
        <taxon>Bacteria</taxon>
        <taxon>Pseudomonadati</taxon>
        <taxon>Planctomycetota</taxon>
        <taxon>Planctomycetia</taxon>
        <taxon>Planctomycetia incertae sedis</taxon>
        <taxon>Rohdeia</taxon>
    </lineage>
</organism>
<proteinExistence type="predicted"/>
<dbReference type="OrthoDB" id="9946349at2"/>
<keyword evidence="2" id="KW-1185">Reference proteome</keyword>
<dbReference type="EMBL" id="CP036290">
    <property type="protein sequence ID" value="QDU84129.1"/>
    <property type="molecule type" value="Genomic_DNA"/>
</dbReference>
<dbReference type="Proteomes" id="UP000319342">
    <property type="component" value="Chromosome"/>
</dbReference>
<evidence type="ECO:0000313" key="2">
    <source>
        <dbReference type="Proteomes" id="UP000319342"/>
    </source>
</evidence>
<sequence>MALTLLEATVGVSILAVGVLAITSTALATDRIELEATDHDRARAAVTAVAERVRDTAREVGVWATTTEGSWASELIERLEATSTVPVADLVPWPAASGVVTIRPITDETVTDSELGVFVGMPRDLDLDGAIDANDVSASAVLLPVLVTARWQTDGIKRELVQPVLAGRY</sequence>
<dbReference type="RefSeq" id="WP_145185091.1">
    <property type="nucleotide sequence ID" value="NZ_CP036290.1"/>
</dbReference>
<protein>
    <submittedName>
        <fullName evidence="1">Uncharacterized protein</fullName>
    </submittedName>
</protein>
<dbReference type="AlphaFoldDB" id="A0A518CY21"/>
<gene>
    <name evidence="1" type="ORF">Pla163_12330</name>
</gene>
<accession>A0A518CY21</accession>